<gene>
    <name evidence="19" type="ORF">C7B43_00205</name>
</gene>
<dbReference type="UniPathway" id="UPA00050">
    <property type="reaction ID" value="UER00461"/>
</dbReference>
<evidence type="ECO:0000259" key="17">
    <source>
        <dbReference type="Pfam" id="PF00696"/>
    </source>
</evidence>
<comment type="caution">
    <text evidence="19">The sequence shown here is derived from an EMBL/GenBank/DDBJ whole genome shotgun (WGS) entry which is preliminary data.</text>
</comment>
<dbReference type="InterPro" id="IPR045865">
    <property type="entry name" value="ACT-like_dom_sf"/>
</dbReference>
<dbReference type="Pfam" id="PF13840">
    <property type="entry name" value="ACT_7"/>
    <property type="match status" value="1"/>
</dbReference>
<evidence type="ECO:0000313" key="20">
    <source>
        <dbReference type="Proteomes" id="UP000242699"/>
    </source>
</evidence>
<evidence type="ECO:0000256" key="4">
    <source>
        <dbReference type="ARBA" id="ARBA00005139"/>
    </source>
</evidence>
<feature type="binding site" evidence="14">
    <location>
        <position position="188"/>
    </location>
    <ligand>
        <name>ATP</name>
        <dbReference type="ChEBI" id="CHEBI:30616"/>
    </ligand>
</feature>
<dbReference type="InterPro" id="IPR001341">
    <property type="entry name" value="Asp_kinase"/>
</dbReference>
<proteinExistence type="inferred from homology"/>
<dbReference type="GO" id="GO:0005829">
    <property type="term" value="C:cytosol"/>
    <property type="evidence" value="ECO:0007669"/>
    <property type="project" value="TreeGrafter"/>
</dbReference>
<evidence type="ECO:0000256" key="13">
    <source>
        <dbReference type="ARBA" id="ARBA00047872"/>
    </source>
</evidence>
<dbReference type="UniPathway" id="UPA00051">
    <property type="reaction ID" value="UER00462"/>
</dbReference>
<dbReference type="InterPro" id="IPR005260">
    <property type="entry name" value="Asp_kin_monofn"/>
</dbReference>
<sequence length="411" mass="44560">MAIVIQKFGGTSVRDSSRRDIVAEWVYKASQSKDQVVVVVSAMGRRGDAYATDTLLDLIAGKDQTPAQERDLLVSCGEIISAVILASHLRDFALNVRVLTGGEAGVITDDTFGDARILEVEPKVLQSLLAEGVIPVVAGFQGRTADGRMTTLGRGGSDTTAVALGAALQASVVDIFTDVDGIKTADPRIVPDARTIAEMDYEEIFQLANLGARVIHPRAVEIGRQFGVPIRVRSTFSESTGTLIAPGHGTLDPWGHRDPDHAVTGITQLDHLMQFKVTPPSSMLKDWAYHLFMSLGDNGVSVDLINLFPDRVYFCVPPEKTQITQDTLKNMGYAFEAYDDRAKVSIVGSAIQGLPGVVGRVMAAMAQSDIEILQSADSHSTITLLLHRHSMEKAVYALHRQFHLDEEVPRT</sequence>
<dbReference type="GO" id="GO:0009089">
    <property type="term" value="P:lysine biosynthetic process via diaminopimelate"/>
    <property type="evidence" value="ECO:0007669"/>
    <property type="project" value="UniProtKB-UniPathway"/>
</dbReference>
<comment type="pathway">
    <text evidence="3 16">Amino-acid biosynthesis; L-methionine biosynthesis via de novo pathway; L-homoserine from L-aspartate: step 1/3.</text>
</comment>
<dbReference type="InterPro" id="IPR001048">
    <property type="entry name" value="Asp/Glu/Uridylate_kinase"/>
</dbReference>
<evidence type="ECO:0000256" key="1">
    <source>
        <dbReference type="ARBA" id="ARBA00003121"/>
    </source>
</evidence>
<dbReference type="EMBL" id="PXYT01000001">
    <property type="protein sequence ID" value="PSR31684.1"/>
    <property type="molecule type" value="Genomic_DNA"/>
</dbReference>
<keyword evidence="10 14" id="KW-0067">ATP-binding</keyword>
<keyword evidence="9 15" id="KW-0418">Kinase</keyword>
<evidence type="ECO:0000256" key="5">
    <source>
        <dbReference type="ARBA" id="ARBA00010122"/>
    </source>
</evidence>
<dbReference type="PANTHER" id="PTHR21499:SF3">
    <property type="entry name" value="ASPARTOKINASE"/>
    <property type="match status" value="1"/>
</dbReference>
<evidence type="ECO:0000256" key="2">
    <source>
        <dbReference type="ARBA" id="ARBA00004766"/>
    </source>
</evidence>
<evidence type="ECO:0000256" key="14">
    <source>
        <dbReference type="PIRSR" id="PIRSR000726-1"/>
    </source>
</evidence>
<dbReference type="Proteomes" id="UP000242699">
    <property type="component" value="Unassembled WGS sequence"/>
</dbReference>
<dbReference type="GO" id="GO:0019877">
    <property type="term" value="P:diaminopimelate biosynthetic process"/>
    <property type="evidence" value="ECO:0007669"/>
    <property type="project" value="UniProtKB-KW"/>
</dbReference>
<evidence type="ECO:0000256" key="12">
    <source>
        <dbReference type="ARBA" id="ARBA00023154"/>
    </source>
</evidence>
<accession>A0A2T2XB04</accession>
<feature type="binding site" evidence="14">
    <location>
        <begin position="7"/>
        <end position="10"/>
    </location>
    <ligand>
        <name>ATP</name>
        <dbReference type="ChEBI" id="CHEBI:30616"/>
    </ligand>
</feature>
<dbReference type="Gene3D" id="3.30.2130.10">
    <property type="entry name" value="VC0802-like"/>
    <property type="match status" value="1"/>
</dbReference>
<dbReference type="GO" id="GO:0004072">
    <property type="term" value="F:aspartate kinase activity"/>
    <property type="evidence" value="ECO:0007669"/>
    <property type="project" value="UniProtKB-EC"/>
</dbReference>
<dbReference type="PANTHER" id="PTHR21499">
    <property type="entry name" value="ASPARTATE KINASE"/>
    <property type="match status" value="1"/>
</dbReference>
<protein>
    <recommendedName>
        <fullName evidence="15">Aspartokinase</fullName>
        <ecNumber evidence="15">2.7.2.4</ecNumber>
    </recommendedName>
</protein>
<evidence type="ECO:0000259" key="18">
    <source>
        <dbReference type="Pfam" id="PF13840"/>
    </source>
</evidence>
<dbReference type="AlphaFoldDB" id="A0A2T2XB04"/>
<evidence type="ECO:0000256" key="7">
    <source>
        <dbReference type="ARBA" id="ARBA00022679"/>
    </source>
</evidence>
<evidence type="ECO:0000256" key="16">
    <source>
        <dbReference type="RuleBase" id="RU004249"/>
    </source>
</evidence>
<feature type="binding site" evidence="14">
    <location>
        <position position="52"/>
    </location>
    <ligand>
        <name>substrate</name>
    </ligand>
</feature>
<dbReference type="GO" id="GO:0009088">
    <property type="term" value="P:threonine biosynthetic process"/>
    <property type="evidence" value="ECO:0007669"/>
    <property type="project" value="UniProtKB-UniPathway"/>
</dbReference>
<dbReference type="SUPFAM" id="SSF53633">
    <property type="entry name" value="Carbamate kinase-like"/>
    <property type="match status" value="1"/>
</dbReference>
<evidence type="ECO:0000256" key="6">
    <source>
        <dbReference type="ARBA" id="ARBA00022605"/>
    </source>
</evidence>
<keyword evidence="12" id="KW-0457">Lysine biosynthesis</keyword>
<comment type="function">
    <text evidence="1">Catalyzes the phosphorylation of the beta-carboxyl group of aspartic acid with ATP to yield 4-phospho-L-aspartate, which is involved in the branched biosynthetic pathway leading to the biosynthesis of amino acids threonine, isoleucine and methionine.</text>
</comment>
<evidence type="ECO:0000256" key="10">
    <source>
        <dbReference type="ARBA" id="ARBA00022840"/>
    </source>
</evidence>
<organism evidence="19 20">
    <name type="scientific">Sulfobacillus benefaciens</name>
    <dbReference type="NCBI Taxonomy" id="453960"/>
    <lineage>
        <taxon>Bacteria</taxon>
        <taxon>Bacillati</taxon>
        <taxon>Bacillota</taxon>
        <taxon>Clostridia</taxon>
        <taxon>Eubacteriales</taxon>
        <taxon>Clostridiales Family XVII. Incertae Sedis</taxon>
        <taxon>Sulfobacillus</taxon>
    </lineage>
</organism>
<dbReference type="Gene3D" id="3.40.1160.10">
    <property type="entry name" value="Acetylglutamate kinase-like"/>
    <property type="match status" value="1"/>
</dbReference>
<keyword evidence="8 14" id="KW-0547">Nucleotide-binding</keyword>
<dbReference type="Pfam" id="PF00696">
    <property type="entry name" value="AA_kinase"/>
    <property type="match status" value="1"/>
</dbReference>
<feature type="binding site" evidence="14">
    <location>
        <position position="78"/>
    </location>
    <ligand>
        <name>substrate</name>
    </ligand>
</feature>
<dbReference type="PIRSF" id="PIRSF000726">
    <property type="entry name" value="Asp_kin"/>
    <property type="match status" value="1"/>
</dbReference>
<reference evidence="19 20" key="1">
    <citation type="journal article" date="2014" name="BMC Genomics">
        <title>Comparison of environmental and isolate Sulfobacillus genomes reveals diverse carbon, sulfur, nitrogen, and hydrogen metabolisms.</title>
        <authorList>
            <person name="Justice N.B."/>
            <person name="Norman A."/>
            <person name="Brown C.T."/>
            <person name="Singh A."/>
            <person name="Thomas B.C."/>
            <person name="Banfield J.F."/>
        </authorList>
    </citation>
    <scope>NUCLEOTIDE SEQUENCE [LARGE SCALE GENOMIC DNA]</scope>
    <source>
        <strain evidence="19">AMDSBA1</strain>
    </source>
</reference>
<dbReference type="SUPFAM" id="SSF55021">
    <property type="entry name" value="ACT-like"/>
    <property type="match status" value="2"/>
</dbReference>
<keyword evidence="11" id="KW-0220">Diaminopimelate biosynthesis</keyword>
<dbReference type="InterPro" id="IPR027795">
    <property type="entry name" value="CASTOR_ACT_dom"/>
</dbReference>
<evidence type="ECO:0000256" key="15">
    <source>
        <dbReference type="RuleBase" id="RU003448"/>
    </source>
</evidence>
<dbReference type="PROSITE" id="PS00324">
    <property type="entry name" value="ASPARTOKINASE"/>
    <property type="match status" value="1"/>
</dbReference>
<name>A0A2T2XB04_9FIRM</name>
<dbReference type="EC" id="2.7.2.4" evidence="15"/>
<feature type="binding site" evidence="14">
    <location>
        <begin position="177"/>
        <end position="178"/>
    </location>
    <ligand>
        <name>ATP</name>
        <dbReference type="ChEBI" id="CHEBI:30616"/>
    </ligand>
</feature>
<comment type="similarity">
    <text evidence="5 15">Belongs to the aspartokinase family.</text>
</comment>
<comment type="pathway">
    <text evidence="2 16">Amino-acid biosynthesis; L-lysine biosynthesis via DAP pathway; (S)-tetrahydrodipicolinate from L-aspartate: step 1/4.</text>
</comment>
<keyword evidence="6 16" id="KW-0028">Amino-acid biosynthesis</keyword>
<comment type="pathway">
    <text evidence="4 16">Amino-acid biosynthesis; L-threonine biosynthesis; L-threonine from L-aspartate: step 1/5.</text>
</comment>
<comment type="catalytic activity">
    <reaction evidence="13 15">
        <text>L-aspartate + ATP = 4-phospho-L-aspartate + ADP</text>
        <dbReference type="Rhea" id="RHEA:23776"/>
        <dbReference type="ChEBI" id="CHEBI:29991"/>
        <dbReference type="ChEBI" id="CHEBI:30616"/>
        <dbReference type="ChEBI" id="CHEBI:57535"/>
        <dbReference type="ChEBI" id="CHEBI:456216"/>
        <dbReference type="EC" id="2.7.2.4"/>
    </reaction>
</comment>
<dbReference type="InterPro" id="IPR036393">
    <property type="entry name" value="AceGlu_kinase-like_sf"/>
</dbReference>
<dbReference type="NCBIfam" id="TIGR00657">
    <property type="entry name" value="asp_kinases"/>
    <property type="match status" value="1"/>
</dbReference>
<dbReference type="UniPathway" id="UPA00034">
    <property type="reaction ID" value="UER00015"/>
</dbReference>
<evidence type="ECO:0000256" key="11">
    <source>
        <dbReference type="ARBA" id="ARBA00022915"/>
    </source>
</evidence>
<evidence type="ECO:0000256" key="9">
    <source>
        <dbReference type="ARBA" id="ARBA00022777"/>
    </source>
</evidence>
<dbReference type="NCBIfam" id="NF006068">
    <property type="entry name" value="PRK08210.1"/>
    <property type="match status" value="1"/>
</dbReference>
<dbReference type="InterPro" id="IPR018042">
    <property type="entry name" value="Aspartate_kinase_CS"/>
</dbReference>
<feature type="domain" description="CASTOR ACT" evidence="18">
    <location>
        <begin position="338"/>
        <end position="400"/>
    </location>
</feature>
<evidence type="ECO:0000313" key="19">
    <source>
        <dbReference type="EMBL" id="PSR31684.1"/>
    </source>
</evidence>
<dbReference type="GO" id="GO:0005524">
    <property type="term" value="F:ATP binding"/>
    <property type="evidence" value="ECO:0007669"/>
    <property type="project" value="UniProtKB-KW"/>
</dbReference>
<evidence type="ECO:0000256" key="8">
    <source>
        <dbReference type="ARBA" id="ARBA00022741"/>
    </source>
</evidence>
<keyword evidence="7 15" id="KW-0808">Transferase</keyword>
<evidence type="ECO:0000256" key="3">
    <source>
        <dbReference type="ARBA" id="ARBA00004986"/>
    </source>
</evidence>
<feature type="domain" description="Aspartate/glutamate/uridylate kinase" evidence="17">
    <location>
        <begin position="3"/>
        <end position="234"/>
    </location>
</feature>
<dbReference type="GO" id="GO:0009090">
    <property type="term" value="P:homoserine biosynthetic process"/>
    <property type="evidence" value="ECO:0007669"/>
    <property type="project" value="TreeGrafter"/>
</dbReference>